<comment type="similarity">
    <text evidence="4">Belongs to the TRAFAC class myosin-kinesin ATPase superfamily. Kinesin family.</text>
</comment>
<feature type="coiled-coil region" evidence="5">
    <location>
        <begin position="794"/>
        <end position="951"/>
    </location>
</feature>
<evidence type="ECO:0000256" key="5">
    <source>
        <dbReference type="SAM" id="Coils"/>
    </source>
</evidence>
<evidence type="ECO:0000256" key="6">
    <source>
        <dbReference type="SAM" id="MobiDB-lite"/>
    </source>
</evidence>
<dbReference type="PROSITE" id="PS00411">
    <property type="entry name" value="KINESIN_MOTOR_1"/>
    <property type="match status" value="1"/>
</dbReference>
<keyword evidence="5" id="KW-0175">Coiled coil</keyword>
<dbReference type="Pfam" id="PF00225">
    <property type="entry name" value="Kinesin"/>
    <property type="match status" value="1"/>
</dbReference>
<keyword evidence="2 4" id="KW-0067">ATP-binding</keyword>
<feature type="compositionally biased region" description="Basic and acidic residues" evidence="6">
    <location>
        <begin position="1197"/>
        <end position="1208"/>
    </location>
</feature>
<feature type="compositionally biased region" description="Low complexity" evidence="6">
    <location>
        <begin position="32"/>
        <end position="43"/>
    </location>
</feature>
<protein>
    <recommendedName>
        <fullName evidence="7">Kinesin motor domain-containing protein</fullName>
    </recommendedName>
</protein>
<feature type="coiled-coil region" evidence="5">
    <location>
        <begin position="1039"/>
        <end position="1086"/>
    </location>
</feature>
<evidence type="ECO:0000256" key="1">
    <source>
        <dbReference type="ARBA" id="ARBA00022741"/>
    </source>
</evidence>
<evidence type="ECO:0000256" key="4">
    <source>
        <dbReference type="PROSITE-ProRule" id="PRU00283"/>
    </source>
</evidence>
<dbReference type="Gene3D" id="3.40.850.10">
    <property type="entry name" value="Kinesin motor domain"/>
    <property type="match status" value="1"/>
</dbReference>
<evidence type="ECO:0000313" key="9">
    <source>
        <dbReference type="Proteomes" id="UP001497512"/>
    </source>
</evidence>
<evidence type="ECO:0000259" key="7">
    <source>
        <dbReference type="PROSITE" id="PS50067"/>
    </source>
</evidence>
<dbReference type="InterPro" id="IPR019821">
    <property type="entry name" value="Kinesin_motor_CS"/>
</dbReference>
<dbReference type="Proteomes" id="UP001497512">
    <property type="component" value="Chromosome 17"/>
</dbReference>
<feature type="binding site" evidence="4">
    <location>
        <begin position="187"/>
        <end position="194"/>
    </location>
    <ligand>
        <name>ATP</name>
        <dbReference type="ChEBI" id="CHEBI:30616"/>
    </ligand>
</feature>
<feature type="region of interest" description="Disordered" evidence="6">
    <location>
        <begin position="612"/>
        <end position="648"/>
    </location>
</feature>
<evidence type="ECO:0000313" key="8">
    <source>
        <dbReference type="EMBL" id="CAK9209413.1"/>
    </source>
</evidence>
<feature type="region of interest" description="Disordered" evidence="6">
    <location>
        <begin position="1197"/>
        <end position="1235"/>
    </location>
</feature>
<dbReference type="EMBL" id="OZ019909">
    <property type="protein sequence ID" value="CAK9209413.1"/>
    <property type="molecule type" value="Genomic_DNA"/>
</dbReference>
<sequence>MASSTSKPRTSSPFRFRKTPSMNQSKAPFPSPSSTTSSQTPNSGFKAMGGFVGRSLTPSRGKSNIPAPQNTTPPQKFRPSSASSVSGESPRTPTFEREDFLSRAKENISVTVRFRPLSQREIQRGDEIAWYADGDTTVTSELNQAAAYAFDRVFGPATTTRGVYDVAAQHVVNGAMEGVNGTVFAYGVTSSGKTHTMHGDQKSPGIIPLAIKDVFSIIQETPDREFLLRVSYLEIYNEVINDLLDPLGQNLRVREDGQQGTYVEGIKEEVVLSPAHALSLIAAGEEHRHVGSNNFNLFSSRSHTIFTLTIESSPRDEGYADEDITLSQLNLIDLAGSESSKTETTGLRRKEGSFINKSLLTLGTVIAKLSDGKASHIPYRDSKLTRLLQSSLSGHGRISLICTITPASSNNEETHNTLKFAHRAKRIEIHASSNRILDEKSLIKKYQREICNLKLELEQLRRGILQQPYLANASHEDLLYLRQQLEAGQVKMQSRLEEEEQAKAALMGRIQRLTKLILVSTKNTIPPVIIPEKPNNRRRHSFGEEELAYLPDKRRDLILEEDEEECQGLADEGITEGRGDYSGTDDNTQEEKKSNKKRGMLAWFKIRKSESLNSSPSASFDTEENPNAGAIVPYEPAGEFKGGPGRKSFSRRVEELSGIDAFPEPTQAGDLFSATVRGRRPPPTGTTMADQIDLLREQIKMLAGEVAFCSSSLKRLIEQAANNPDDLQIQVQIDKTREEIQEKKRQMRLLEQRINSADIPQLIANPQEMSQKMSKLMSQLNEKSFDLEIKSADNRILQEQLESKIAETNELKETIESLQQQLQMSVLDVKRNQHRSTNSLAAEIDNLKQEKEKIKQEREKLKHEKIRLVEEKDSLQNQKEKLAHESAYAKELASQAAVELKNLAEEVTKLSFQNAKLQSELIQAQEIACQSQKLQNDVTRLQDELVRTRETYARAAVKPLSMNGRSKVLTNYESHVDGETFQNGRGNPAWVNGGHNNSTRGESNFSNGGNLGSKSGKYNNTGLLFDDIDRWQPSSETAIDELRKELELAKEKEASLASTFADRQERDGLKEKLDQAKQREKDLENELASMWVLVAKLKKEKEAGVNMYTSTETQEHKQEDFRGNGGGSNGLWSSLDSQLQSLRTAPVKDIDRLSIEFSRTELNDSYGEEYWSDVGKSTFAEEDLDTGFPESAFQSLVERRNSDSEGGHNGDLNKPYASGERKESNGLRGKGWTGGDHEGRSLRELKCFIEEDRRRGPEPVMIVSQPKLMPITTGSPNSTVASDYHTGLFRTKGDFEGDIWPSYK</sequence>
<dbReference type="PANTHER" id="PTHR47968">
    <property type="entry name" value="CENTROMERE PROTEIN E"/>
    <property type="match status" value="1"/>
</dbReference>
<feature type="region of interest" description="Disordered" evidence="6">
    <location>
        <begin position="572"/>
        <end position="596"/>
    </location>
</feature>
<feature type="compositionally biased region" description="Polar residues" evidence="6">
    <location>
        <begin position="56"/>
        <end position="74"/>
    </location>
</feature>
<evidence type="ECO:0000256" key="2">
    <source>
        <dbReference type="ARBA" id="ARBA00022840"/>
    </source>
</evidence>
<accession>A0ABP0U0U3</accession>
<evidence type="ECO:0000256" key="3">
    <source>
        <dbReference type="ARBA" id="ARBA00023175"/>
    </source>
</evidence>
<keyword evidence="1 4" id="KW-0547">Nucleotide-binding</keyword>
<keyword evidence="3 4" id="KW-0505">Motor protein</keyword>
<name>A0ABP0U0U3_9BRYO</name>
<feature type="domain" description="Kinesin motor" evidence="7">
    <location>
        <begin position="107"/>
        <end position="427"/>
    </location>
</feature>
<feature type="region of interest" description="Disordered" evidence="6">
    <location>
        <begin position="1"/>
        <end position="100"/>
    </location>
</feature>
<feature type="coiled-coil region" evidence="5">
    <location>
        <begin position="482"/>
        <end position="516"/>
    </location>
</feature>
<feature type="region of interest" description="Disordered" evidence="6">
    <location>
        <begin position="1109"/>
        <end position="1129"/>
    </location>
</feature>
<proteinExistence type="inferred from homology"/>
<keyword evidence="9" id="KW-1185">Reference proteome</keyword>
<dbReference type="InterPro" id="IPR036961">
    <property type="entry name" value="Kinesin_motor_dom_sf"/>
</dbReference>
<dbReference type="InterPro" id="IPR027640">
    <property type="entry name" value="Kinesin-like_fam"/>
</dbReference>
<dbReference type="InterPro" id="IPR027417">
    <property type="entry name" value="P-loop_NTPase"/>
</dbReference>
<dbReference type="PROSITE" id="PS50067">
    <property type="entry name" value="KINESIN_MOTOR_2"/>
    <property type="match status" value="1"/>
</dbReference>
<gene>
    <name evidence="8" type="ORF">CSSPTR1EN2_LOCUS9702</name>
</gene>
<reference evidence="8" key="1">
    <citation type="submission" date="2024-02" db="EMBL/GenBank/DDBJ databases">
        <authorList>
            <consortium name="ELIXIR-Norway"/>
            <consortium name="Elixir Norway"/>
        </authorList>
    </citation>
    <scope>NUCLEOTIDE SEQUENCE</scope>
</reference>
<feature type="compositionally biased region" description="Low complexity" evidence="6">
    <location>
        <begin position="1001"/>
        <end position="1013"/>
    </location>
</feature>
<feature type="compositionally biased region" description="Basic and acidic residues" evidence="6">
    <location>
        <begin position="1113"/>
        <end position="1122"/>
    </location>
</feature>
<feature type="compositionally biased region" description="Polar residues" evidence="6">
    <location>
        <begin position="1"/>
        <end position="13"/>
    </location>
</feature>
<dbReference type="SUPFAM" id="SSF52540">
    <property type="entry name" value="P-loop containing nucleoside triphosphate hydrolases"/>
    <property type="match status" value="1"/>
</dbReference>
<organism evidence="8 9">
    <name type="scientific">Sphagnum troendelagicum</name>
    <dbReference type="NCBI Taxonomy" id="128251"/>
    <lineage>
        <taxon>Eukaryota</taxon>
        <taxon>Viridiplantae</taxon>
        <taxon>Streptophyta</taxon>
        <taxon>Embryophyta</taxon>
        <taxon>Bryophyta</taxon>
        <taxon>Sphagnophytina</taxon>
        <taxon>Sphagnopsida</taxon>
        <taxon>Sphagnales</taxon>
        <taxon>Sphagnaceae</taxon>
        <taxon>Sphagnum</taxon>
    </lineage>
</organism>
<feature type="compositionally biased region" description="Low complexity" evidence="6">
    <location>
        <begin position="80"/>
        <end position="89"/>
    </location>
</feature>
<dbReference type="CDD" id="cd01374">
    <property type="entry name" value="KISc_CENP_E"/>
    <property type="match status" value="1"/>
</dbReference>
<feature type="region of interest" description="Disordered" evidence="6">
    <location>
        <begin position="980"/>
        <end position="1013"/>
    </location>
</feature>
<dbReference type="InterPro" id="IPR001752">
    <property type="entry name" value="Kinesin_motor_dom"/>
</dbReference>
<dbReference type="PANTHER" id="PTHR47968:SF33">
    <property type="entry name" value="KINESIN-LIKE PROTEIN KIN-7C, MITOCHONDRIAL ISOFORM X1"/>
    <property type="match status" value="1"/>
</dbReference>
<dbReference type="SMART" id="SM00129">
    <property type="entry name" value="KISc"/>
    <property type="match status" value="1"/>
</dbReference>
<dbReference type="PRINTS" id="PR00380">
    <property type="entry name" value="KINESINHEAVY"/>
</dbReference>